<evidence type="ECO:0000313" key="8">
    <source>
        <dbReference type="EMBL" id="QIK39085.1"/>
    </source>
</evidence>
<dbReference type="EC" id="7.1.1.-" evidence="5"/>
<keyword evidence="2 5" id="KW-0812">Transmembrane</keyword>
<keyword evidence="5" id="KW-1003">Cell membrane</keyword>
<keyword evidence="3 5" id="KW-1133">Transmembrane helix</keyword>
<dbReference type="KEGG" id="cjap:GWK36_03280"/>
<dbReference type="GO" id="GO:0042773">
    <property type="term" value="P:ATP synthesis coupled electron transport"/>
    <property type="evidence" value="ECO:0007669"/>
    <property type="project" value="InterPro"/>
</dbReference>
<dbReference type="PANTHER" id="PTHR22773">
    <property type="entry name" value="NADH DEHYDROGENASE"/>
    <property type="match status" value="1"/>
</dbReference>
<feature type="transmembrane region" description="Helical" evidence="5">
    <location>
        <begin position="316"/>
        <end position="334"/>
    </location>
</feature>
<gene>
    <name evidence="5 8" type="primary">nuoN</name>
    <name evidence="8" type="ORF">GWK36_03280</name>
</gene>
<dbReference type="NCBIfam" id="TIGR01770">
    <property type="entry name" value="NDH_I_N"/>
    <property type="match status" value="1"/>
</dbReference>
<feature type="transmembrane region" description="Helical" evidence="5">
    <location>
        <begin position="176"/>
        <end position="200"/>
    </location>
</feature>
<keyword evidence="5" id="KW-0813">Transport</keyword>
<evidence type="ECO:0000259" key="7">
    <source>
        <dbReference type="Pfam" id="PF00361"/>
    </source>
</evidence>
<dbReference type="GO" id="GO:0005886">
    <property type="term" value="C:plasma membrane"/>
    <property type="evidence" value="ECO:0007669"/>
    <property type="project" value="UniProtKB-SubCell"/>
</dbReference>
<comment type="subunit">
    <text evidence="5">NDH-1 is composed of 14 different subunits. Subunits NuoA, H, J, K, L, M, N constitute the membrane sector of the complex.</text>
</comment>
<dbReference type="HAMAP" id="MF_00445">
    <property type="entry name" value="NDH1_NuoN_1"/>
    <property type="match status" value="1"/>
</dbReference>
<dbReference type="AlphaFoldDB" id="A0A6G7VGU2"/>
<feature type="transmembrane region" description="Helical" evidence="5">
    <location>
        <begin position="385"/>
        <end position="402"/>
    </location>
</feature>
<feature type="transmembrane region" description="Helical" evidence="5">
    <location>
        <begin position="94"/>
        <end position="110"/>
    </location>
</feature>
<dbReference type="GO" id="GO:0048038">
    <property type="term" value="F:quinone binding"/>
    <property type="evidence" value="ECO:0007669"/>
    <property type="project" value="UniProtKB-KW"/>
</dbReference>
<protein>
    <recommendedName>
        <fullName evidence="5">NADH-quinone oxidoreductase subunit N</fullName>
        <ecNumber evidence="5">7.1.1.-</ecNumber>
    </recommendedName>
    <alternativeName>
        <fullName evidence="5">NADH dehydrogenase I subunit N</fullName>
    </alternativeName>
    <alternativeName>
        <fullName evidence="5">NDH-1 subunit N</fullName>
    </alternativeName>
</protein>
<dbReference type="GO" id="GO:0050136">
    <property type="term" value="F:NADH dehydrogenase (quinone) (non-electrogenic) activity"/>
    <property type="evidence" value="ECO:0007669"/>
    <property type="project" value="UniProtKB-UniRule"/>
</dbReference>
<evidence type="ECO:0000256" key="5">
    <source>
        <dbReference type="HAMAP-Rule" id="MF_00445"/>
    </source>
</evidence>
<feature type="transmembrane region" description="Helical" evidence="5">
    <location>
        <begin position="12"/>
        <end position="30"/>
    </location>
</feature>
<keyword evidence="5" id="KW-0874">Quinone</keyword>
<keyword evidence="5" id="KW-0830">Ubiquinone</keyword>
<feature type="transmembrane region" description="Helical" evidence="5">
    <location>
        <begin position="422"/>
        <end position="441"/>
    </location>
</feature>
<organism evidence="8 9">
    <name type="scientific">Caldichromatium japonicum</name>
    <dbReference type="NCBI Taxonomy" id="2699430"/>
    <lineage>
        <taxon>Bacteria</taxon>
        <taxon>Pseudomonadati</taxon>
        <taxon>Pseudomonadota</taxon>
        <taxon>Gammaproteobacteria</taxon>
        <taxon>Chromatiales</taxon>
        <taxon>Chromatiaceae</taxon>
        <taxon>Caldichromatium</taxon>
    </lineage>
</organism>
<feature type="transmembrane region" description="Helical" evidence="5">
    <location>
        <begin position="122"/>
        <end position="139"/>
    </location>
</feature>
<keyword evidence="9" id="KW-1185">Reference proteome</keyword>
<dbReference type="RefSeq" id="WP_166272412.1">
    <property type="nucleotide sequence ID" value="NZ_CP048029.1"/>
</dbReference>
<feature type="transmembrane region" description="Helical" evidence="5">
    <location>
        <begin position="290"/>
        <end position="309"/>
    </location>
</feature>
<keyword evidence="5" id="KW-1278">Translocase</keyword>
<comment type="function">
    <text evidence="5">NDH-1 shuttles electrons from NADH, via FMN and iron-sulfur (Fe-S) centers, to quinones in the respiratory chain. The immediate electron acceptor for the enzyme in this species is believed to be ubiquinone. Couples the redox reaction to proton translocation (for every two electrons transferred, four hydrogen ions are translocated across the cytoplasmic membrane), and thus conserves the redox energy in a proton gradient.</text>
</comment>
<dbReference type="NCBIfam" id="NF004442">
    <property type="entry name" value="PRK05777.1-5"/>
    <property type="match status" value="1"/>
</dbReference>
<dbReference type="Pfam" id="PF00361">
    <property type="entry name" value="Proton_antipo_M"/>
    <property type="match status" value="1"/>
</dbReference>
<reference evidence="9" key="1">
    <citation type="submission" date="2020-01" db="EMBL/GenBank/DDBJ databases">
        <title>Caldichromatium gen. nov., sp. nov., a thermophilic purple sulfur bacterium member of the family Chromatiaceae isolated from Nakabusa hot spring, Japan.</title>
        <authorList>
            <person name="Saini M.K."/>
            <person name="Hanada S."/>
            <person name="Tank M."/>
        </authorList>
    </citation>
    <scope>NUCLEOTIDE SEQUENCE [LARGE SCALE GENOMIC DNA]</scope>
    <source>
        <strain evidence="9">No.7</strain>
    </source>
</reference>
<feature type="domain" description="NADH:quinone oxidoreductase/Mrp antiporter transmembrane" evidence="7">
    <location>
        <begin position="141"/>
        <end position="435"/>
    </location>
</feature>
<dbReference type="EMBL" id="CP048029">
    <property type="protein sequence ID" value="QIK39085.1"/>
    <property type="molecule type" value="Genomic_DNA"/>
</dbReference>
<evidence type="ECO:0000256" key="4">
    <source>
        <dbReference type="ARBA" id="ARBA00023136"/>
    </source>
</evidence>
<dbReference type="GO" id="GO:0008137">
    <property type="term" value="F:NADH dehydrogenase (ubiquinone) activity"/>
    <property type="evidence" value="ECO:0007669"/>
    <property type="project" value="InterPro"/>
</dbReference>
<evidence type="ECO:0000256" key="1">
    <source>
        <dbReference type="ARBA" id="ARBA00004127"/>
    </source>
</evidence>
<evidence type="ECO:0000256" key="6">
    <source>
        <dbReference type="RuleBase" id="RU000320"/>
    </source>
</evidence>
<evidence type="ECO:0000256" key="3">
    <source>
        <dbReference type="ARBA" id="ARBA00022989"/>
    </source>
</evidence>
<sequence length="495" mass="53000">MSFALEQLFSILPEMAILISAALVLMVDLFDDQRANPGLVREDGQQSASPRRGFNHSLTLLGLMLALGLTGFIGGGAPQILFDGHLVRDAFTDLLRGSILIVGILAFVYIRPWLEVRSLLMGEFYALGLLALLGMLIMVSANSFLALYLGLELQALALYALVAFERDSARGAEAAMKYFVLGALGSGLLLYGISMIYGATGSIVFGPVAEAVARQGMDNAVLVFGLVFLVIGIGFKFGAVPFHMWVPDVYEGGPTPAILFLSSAPKIAALALAVRILIEALSSLHPDWQGMLMILSVLSMGLGNLVAIAQSNIKRMLGYSAISHVGFLFLGLLSGSEQGYAAAMFYTIVYAVMAAGSFGILLILSYQGLEAERLEDLKGLNDRDPWYAAMMALIMFAMAGVPPTVGFMAKLLVLEAVVRIDLVWLAVVAVFFSIIGAFYYLRVVKCIYFDPPPPEAPPLNTSAGVRTAMTLNGLALMVLGIYPSALLSLCQAAIR</sequence>
<evidence type="ECO:0000313" key="9">
    <source>
        <dbReference type="Proteomes" id="UP000502699"/>
    </source>
</evidence>
<comment type="subcellular location">
    <subcellularLocation>
        <location evidence="5">Cell membrane</location>
        <topology evidence="5">Multi-pass membrane protein</topology>
    </subcellularLocation>
    <subcellularLocation>
        <location evidence="1">Endomembrane system</location>
        <topology evidence="1">Multi-pass membrane protein</topology>
    </subcellularLocation>
    <subcellularLocation>
        <location evidence="6">Membrane</location>
        <topology evidence="6">Multi-pass membrane protein</topology>
    </subcellularLocation>
</comment>
<evidence type="ECO:0000256" key="2">
    <source>
        <dbReference type="ARBA" id="ARBA00022692"/>
    </source>
</evidence>
<keyword evidence="5" id="KW-0520">NAD</keyword>
<proteinExistence type="inferred from homology"/>
<accession>A0A6G7VGU2</accession>
<keyword evidence="4 5" id="KW-0472">Membrane</keyword>
<dbReference type="Proteomes" id="UP000502699">
    <property type="component" value="Chromosome"/>
</dbReference>
<feature type="transmembrane region" description="Helical" evidence="5">
    <location>
        <begin position="220"/>
        <end position="246"/>
    </location>
</feature>
<feature type="transmembrane region" description="Helical" evidence="5">
    <location>
        <begin position="340"/>
        <end position="364"/>
    </location>
</feature>
<name>A0A6G7VGU2_9GAMM</name>
<feature type="transmembrane region" description="Helical" evidence="5">
    <location>
        <begin position="58"/>
        <end position="82"/>
    </location>
</feature>
<feature type="transmembrane region" description="Helical" evidence="5">
    <location>
        <begin position="474"/>
        <end position="494"/>
    </location>
</feature>
<keyword evidence="8" id="KW-0560">Oxidoreductase</keyword>
<feature type="transmembrane region" description="Helical" evidence="5">
    <location>
        <begin position="258"/>
        <end position="278"/>
    </location>
</feature>
<comment type="similarity">
    <text evidence="5">Belongs to the complex I subunit 2 family.</text>
</comment>
<comment type="catalytic activity">
    <reaction evidence="5">
        <text>a quinone + NADH + 5 H(+)(in) = a quinol + NAD(+) + 4 H(+)(out)</text>
        <dbReference type="Rhea" id="RHEA:57888"/>
        <dbReference type="ChEBI" id="CHEBI:15378"/>
        <dbReference type="ChEBI" id="CHEBI:24646"/>
        <dbReference type="ChEBI" id="CHEBI:57540"/>
        <dbReference type="ChEBI" id="CHEBI:57945"/>
        <dbReference type="ChEBI" id="CHEBI:132124"/>
    </reaction>
</comment>
<dbReference type="InterPro" id="IPR010096">
    <property type="entry name" value="NADH-Q_OxRdtase_suN/2"/>
</dbReference>
<dbReference type="InterPro" id="IPR001750">
    <property type="entry name" value="ND/Mrp_TM"/>
</dbReference>
<dbReference type="GO" id="GO:0012505">
    <property type="term" value="C:endomembrane system"/>
    <property type="evidence" value="ECO:0007669"/>
    <property type="project" value="UniProtKB-SubCell"/>
</dbReference>